<dbReference type="GO" id="GO:0004190">
    <property type="term" value="F:aspartic-type endopeptidase activity"/>
    <property type="evidence" value="ECO:0007669"/>
    <property type="project" value="InterPro"/>
</dbReference>
<feature type="domain" description="Prepilin peptidase A24 N-terminal" evidence="9">
    <location>
        <begin position="20"/>
        <end position="99"/>
    </location>
</feature>
<proteinExistence type="inferred from homology"/>
<evidence type="ECO:0000256" key="1">
    <source>
        <dbReference type="ARBA" id="ARBA00004651"/>
    </source>
</evidence>
<keyword evidence="5 7" id="KW-1133">Transmembrane helix</keyword>
<feature type="transmembrane region" description="Helical" evidence="7">
    <location>
        <begin position="245"/>
        <end position="264"/>
    </location>
</feature>
<dbReference type="Proteomes" id="UP000233654">
    <property type="component" value="Unassembled WGS sequence"/>
</dbReference>
<evidence type="ECO:0000256" key="4">
    <source>
        <dbReference type="ARBA" id="ARBA00022692"/>
    </source>
</evidence>
<evidence type="ECO:0000313" key="10">
    <source>
        <dbReference type="EMBL" id="PKQ28445.1"/>
    </source>
</evidence>
<evidence type="ECO:0000256" key="2">
    <source>
        <dbReference type="ARBA" id="ARBA00005801"/>
    </source>
</evidence>
<organism evidence="10 11">
    <name type="scientific">Candidatus Anoxymicrobium japonicum</name>
    <dbReference type="NCBI Taxonomy" id="2013648"/>
    <lineage>
        <taxon>Bacteria</taxon>
        <taxon>Bacillati</taxon>
        <taxon>Actinomycetota</taxon>
        <taxon>Candidatus Geothermincolia</taxon>
        <taxon>Candidatus Geothermincolales</taxon>
        <taxon>Candidatus Anoxymicrobiaceae</taxon>
        <taxon>Candidatus Anoxymicrobium</taxon>
    </lineage>
</organism>
<feature type="transmembrane region" description="Helical" evidence="7">
    <location>
        <begin position="12"/>
        <end position="32"/>
    </location>
</feature>
<evidence type="ECO:0000313" key="11">
    <source>
        <dbReference type="Proteomes" id="UP000233654"/>
    </source>
</evidence>
<evidence type="ECO:0000256" key="5">
    <source>
        <dbReference type="ARBA" id="ARBA00022989"/>
    </source>
</evidence>
<evidence type="ECO:0008006" key="12">
    <source>
        <dbReference type="Google" id="ProtNLM"/>
    </source>
</evidence>
<feature type="domain" description="Prepilin type IV endopeptidase peptidase" evidence="8">
    <location>
        <begin position="125"/>
        <end position="258"/>
    </location>
</feature>
<keyword evidence="4 7" id="KW-0812">Transmembrane</keyword>
<dbReference type="InterPro" id="IPR010627">
    <property type="entry name" value="Prepilin_pept_A24_N"/>
</dbReference>
<accession>A0A2N3G6U3</accession>
<dbReference type="InterPro" id="IPR000045">
    <property type="entry name" value="Prepilin_IV_endopep_pep"/>
</dbReference>
<comment type="similarity">
    <text evidence="2">Belongs to the peptidase A24 family.</text>
</comment>
<feature type="transmembrane region" description="Helical" evidence="7">
    <location>
        <begin position="121"/>
        <end position="139"/>
    </location>
</feature>
<feature type="transmembrane region" description="Helical" evidence="7">
    <location>
        <begin position="148"/>
        <end position="167"/>
    </location>
</feature>
<feature type="transmembrane region" description="Helical" evidence="7">
    <location>
        <begin position="81"/>
        <end position="101"/>
    </location>
</feature>
<keyword evidence="3" id="KW-1003">Cell membrane</keyword>
<evidence type="ECO:0000256" key="3">
    <source>
        <dbReference type="ARBA" id="ARBA00022475"/>
    </source>
</evidence>
<dbReference type="GO" id="GO:0005886">
    <property type="term" value="C:plasma membrane"/>
    <property type="evidence" value="ECO:0007669"/>
    <property type="project" value="UniProtKB-SubCell"/>
</dbReference>
<reference evidence="10 11" key="1">
    <citation type="journal article" date="2017" name="ISME J.">
        <title>Potential for microbial H2 and metal transformations associated with novel bacteria and archaea in deep terrestrial subsurface sediments.</title>
        <authorList>
            <person name="Hernsdorf A.W."/>
            <person name="Amano Y."/>
            <person name="Miyakawa K."/>
            <person name="Ise K."/>
            <person name="Suzuki Y."/>
            <person name="Anantharaman K."/>
            <person name="Probst A."/>
            <person name="Burstein D."/>
            <person name="Thomas B.C."/>
            <person name="Banfield J.F."/>
        </authorList>
    </citation>
    <scope>NUCLEOTIDE SEQUENCE [LARGE SCALE GENOMIC DNA]</scope>
    <source>
        <strain evidence="10">HGW-Actinobacteria-3</strain>
    </source>
</reference>
<dbReference type="AlphaFoldDB" id="A0A2N3G6U3"/>
<dbReference type="InterPro" id="IPR050882">
    <property type="entry name" value="Prepilin_peptidase/N-MTase"/>
</dbReference>
<feature type="transmembrane region" description="Helical" evidence="7">
    <location>
        <begin position="276"/>
        <end position="295"/>
    </location>
</feature>
<evidence type="ECO:0000259" key="8">
    <source>
        <dbReference type="Pfam" id="PF01478"/>
    </source>
</evidence>
<dbReference type="PANTHER" id="PTHR30487:SF0">
    <property type="entry name" value="PREPILIN LEADER PEPTIDASE_N-METHYLTRANSFERASE-RELATED"/>
    <property type="match status" value="1"/>
</dbReference>
<dbReference type="Pfam" id="PF06750">
    <property type="entry name" value="A24_N_bact"/>
    <property type="match status" value="1"/>
</dbReference>
<evidence type="ECO:0000259" key="9">
    <source>
        <dbReference type="Pfam" id="PF06750"/>
    </source>
</evidence>
<name>A0A2N3G6U3_9ACTN</name>
<dbReference type="EMBL" id="PHEX01000016">
    <property type="protein sequence ID" value="PKQ28445.1"/>
    <property type="molecule type" value="Genomic_DNA"/>
</dbReference>
<dbReference type="Gene3D" id="1.20.120.1220">
    <property type="match status" value="1"/>
</dbReference>
<comment type="caution">
    <text evidence="10">The sequence shown here is derived from an EMBL/GenBank/DDBJ whole genome shotgun (WGS) entry which is preliminary data.</text>
</comment>
<feature type="transmembrane region" description="Helical" evidence="7">
    <location>
        <begin position="220"/>
        <end position="239"/>
    </location>
</feature>
<evidence type="ECO:0000256" key="6">
    <source>
        <dbReference type="ARBA" id="ARBA00023136"/>
    </source>
</evidence>
<protein>
    <recommendedName>
        <fullName evidence="12">Prepilin peptidase</fullName>
    </recommendedName>
</protein>
<dbReference type="GO" id="GO:0006465">
    <property type="term" value="P:signal peptide processing"/>
    <property type="evidence" value="ECO:0007669"/>
    <property type="project" value="TreeGrafter"/>
</dbReference>
<evidence type="ECO:0000256" key="7">
    <source>
        <dbReference type="SAM" id="Phobius"/>
    </source>
</evidence>
<dbReference type="Pfam" id="PF01478">
    <property type="entry name" value="Peptidase_A24"/>
    <property type="match status" value="1"/>
</dbReference>
<feature type="transmembrane region" description="Helical" evidence="7">
    <location>
        <begin position="173"/>
        <end position="199"/>
    </location>
</feature>
<comment type="subcellular location">
    <subcellularLocation>
        <location evidence="1">Cell membrane</location>
        <topology evidence="1">Multi-pass membrane protein</topology>
    </subcellularLocation>
</comment>
<keyword evidence="6 7" id="KW-0472">Membrane</keyword>
<gene>
    <name evidence="10" type="ORF">CVT63_02800</name>
</gene>
<sequence>MENHMSAYPIWFYYLAVAGFGLIFGSFFNVVIYRLPKDVPLGGHSSCPECGMTIRWYDNVPLLSYAILKGRCRGCRKPISLRYPLVEAMTASLFALAYWWSRGLTPTHAMPPGRHAVTPEFFIGLLMVCVLIIVSAVDFTDGIVPNRIVYPGLIAMIALVTGVALYRGQPGRIGLSLAGGAIGGGFLLAAGLIYGAIFLRGKPAEVEDGDGDDENAIPTGIGMGDVKLIAFSGFVLGYFHWYLVTVQLFVGFLLGALASVPLLVLARKGRQDKLPFAPFLSAGAVIALVWGKQLVDIYLKLLR</sequence>
<dbReference type="PANTHER" id="PTHR30487">
    <property type="entry name" value="TYPE 4 PREPILIN-LIKE PROTEINS LEADER PEPTIDE-PROCESSING ENZYME"/>
    <property type="match status" value="1"/>
</dbReference>